<keyword evidence="3" id="KW-1185">Reference proteome</keyword>
<gene>
    <name evidence="2" type="ORF">LWI29_011469</name>
</gene>
<dbReference type="Proteomes" id="UP001168877">
    <property type="component" value="Unassembled WGS sequence"/>
</dbReference>
<proteinExistence type="predicted"/>
<name>A0AA39RG82_ACESA</name>
<evidence type="ECO:0000313" key="2">
    <source>
        <dbReference type="EMBL" id="KAK0573653.1"/>
    </source>
</evidence>
<dbReference type="SUPFAM" id="SSF52058">
    <property type="entry name" value="L domain-like"/>
    <property type="match status" value="1"/>
</dbReference>
<dbReference type="EMBL" id="JAUESC010000387">
    <property type="protein sequence ID" value="KAK0573653.1"/>
    <property type="molecule type" value="Genomic_DNA"/>
</dbReference>
<evidence type="ECO:0000313" key="3">
    <source>
        <dbReference type="Proteomes" id="UP001168877"/>
    </source>
</evidence>
<protein>
    <submittedName>
        <fullName evidence="2">Uncharacterized protein</fullName>
    </submittedName>
</protein>
<organism evidence="2 3">
    <name type="scientific">Acer saccharum</name>
    <name type="common">Sugar maple</name>
    <dbReference type="NCBI Taxonomy" id="4024"/>
    <lineage>
        <taxon>Eukaryota</taxon>
        <taxon>Viridiplantae</taxon>
        <taxon>Streptophyta</taxon>
        <taxon>Embryophyta</taxon>
        <taxon>Tracheophyta</taxon>
        <taxon>Spermatophyta</taxon>
        <taxon>Magnoliopsida</taxon>
        <taxon>eudicotyledons</taxon>
        <taxon>Gunneridae</taxon>
        <taxon>Pentapetalae</taxon>
        <taxon>rosids</taxon>
        <taxon>malvids</taxon>
        <taxon>Sapindales</taxon>
        <taxon>Sapindaceae</taxon>
        <taxon>Hippocastanoideae</taxon>
        <taxon>Acereae</taxon>
        <taxon>Acer</taxon>
    </lineage>
</organism>
<keyword evidence="1" id="KW-0611">Plant defense</keyword>
<dbReference type="AlphaFoldDB" id="A0AA39RG82"/>
<dbReference type="Gene3D" id="3.80.10.10">
    <property type="entry name" value="Ribonuclease Inhibitor"/>
    <property type="match status" value="2"/>
</dbReference>
<comment type="caution">
    <text evidence="2">The sequence shown here is derived from an EMBL/GenBank/DDBJ whole genome shotgun (WGS) entry which is preliminary data.</text>
</comment>
<dbReference type="GO" id="GO:0006952">
    <property type="term" value="P:defense response"/>
    <property type="evidence" value="ECO:0007669"/>
    <property type="project" value="UniProtKB-KW"/>
</dbReference>
<dbReference type="PANTHER" id="PTHR36766">
    <property type="entry name" value="PLANT BROAD-SPECTRUM MILDEW RESISTANCE PROTEIN RPW8"/>
    <property type="match status" value="1"/>
</dbReference>
<sequence length="402" mass="45877">MINLKCNDNAFSYLFSLCIVLHPCKKEQQVEIPEVEITFEDTSKFGEATMLKLEPSREDHLDLYKQAKGTLHGKFFVDLAISPRWNLAERMSRFRSPPELSKFESPGFKSLQLLSNGPFVFRQRKVRIEGLKQCFGEFASQSSKNSTYMSSDSDTNNPVNTWDGIAAVDEPELERMKVSSCILITKDHISLQKLQILDCPKLSSFPNGGLCTPNLGTLLLFNCKNLKSLPDQLHKLTSLLRLDIKECPELESIPEGGLPCKLNFIRISSCDKLTPRTEWGMLKLQDLDYFEIEGGCRDLKSFPEKNLLPNSIIKLRISKLQKLEILDYRGFEQLTSLETLMISSCKWLRSLPHHGLSSSLISLYINDCPLLKSKYKNNIVEKKKWFAVDHIPHVQIDDDVIT</sequence>
<reference evidence="2" key="1">
    <citation type="journal article" date="2022" name="Plant J.">
        <title>Strategies of tolerance reflected in two North American maple genomes.</title>
        <authorList>
            <person name="McEvoy S.L."/>
            <person name="Sezen U.U."/>
            <person name="Trouern-Trend A."/>
            <person name="McMahon S.M."/>
            <person name="Schaberg P.G."/>
            <person name="Yang J."/>
            <person name="Wegrzyn J.L."/>
            <person name="Swenson N.G."/>
        </authorList>
    </citation>
    <scope>NUCLEOTIDE SEQUENCE</scope>
    <source>
        <strain evidence="2">NS2018</strain>
    </source>
</reference>
<dbReference type="InterPro" id="IPR032675">
    <property type="entry name" value="LRR_dom_sf"/>
</dbReference>
<evidence type="ECO:0000256" key="1">
    <source>
        <dbReference type="ARBA" id="ARBA00022821"/>
    </source>
</evidence>
<reference evidence="2" key="2">
    <citation type="submission" date="2023-06" db="EMBL/GenBank/DDBJ databases">
        <authorList>
            <person name="Swenson N.G."/>
            <person name="Wegrzyn J.L."/>
            <person name="Mcevoy S.L."/>
        </authorList>
    </citation>
    <scope>NUCLEOTIDE SEQUENCE</scope>
    <source>
        <strain evidence="2">NS2018</strain>
        <tissue evidence="2">Leaf</tissue>
    </source>
</reference>
<dbReference type="PANTHER" id="PTHR36766:SF45">
    <property type="entry name" value="NB-ARC DOMAIN-CONTAINING PROTEIN"/>
    <property type="match status" value="1"/>
</dbReference>
<accession>A0AA39RG82</accession>